<dbReference type="Proteomes" id="UP000317010">
    <property type="component" value="Unassembled WGS sequence"/>
</dbReference>
<accession>A0A562TYY0</accession>
<dbReference type="EMBL" id="VLLI01000008">
    <property type="protein sequence ID" value="TWI98822.1"/>
    <property type="molecule type" value="Genomic_DNA"/>
</dbReference>
<sequence length="207" mass="23432">MAIAFKSIFYITAELINFDYTKPVRIMAKFFENIEDRHAEFIEKQHMFFVASAPLRADGHVNLSPKGSDSFRILSPNKVAYMDIIGSGNETSAHLLENGRITFMFCAFDGPPNILRLYGHGYTILPGDAEWDELSIHFKLVLATRQIIVVDVDMVQTSCGFSVPYYSYEGERDHAEKWALNKGEDGLESYKAEKNRVSLDGLPTAMF</sequence>
<evidence type="ECO:0000313" key="3">
    <source>
        <dbReference type="Proteomes" id="UP000317010"/>
    </source>
</evidence>
<dbReference type="Gene3D" id="2.30.110.10">
    <property type="entry name" value="Electron Transport, Fmn-binding Protein, Chain A"/>
    <property type="match status" value="1"/>
</dbReference>
<dbReference type="PANTHER" id="PTHR39336:SF1">
    <property type="entry name" value="PYRIDOXAMINE PHOSPHATE OXIDASE FAMILY PROTEIN (AFU_ORTHOLOGUE AFUA_6G11440)"/>
    <property type="match status" value="1"/>
</dbReference>
<organism evidence="2 3">
    <name type="scientific">Mucilaginibacter frigoritolerans</name>
    <dbReference type="NCBI Taxonomy" id="652788"/>
    <lineage>
        <taxon>Bacteria</taxon>
        <taxon>Pseudomonadati</taxon>
        <taxon>Bacteroidota</taxon>
        <taxon>Sphingobacteriia</taxon>
        <taxon>Sphingobacteriales</taxon>
        <taxon>Sphingobacteriaceae</taxon>
        <taxon>Mucilaginibacter</taxon>
    </lineage>
</organism>
<protein>
    <submittedName>
        <fullName evidence="2">Pyridoxamine 5'-phosphate oxidase</fullName>
    </submittedName>
</protein>
<reference evidence="2 3" key="1">
    <citation type="submission" date="2019-07" db="EMBL/GenBank/DDBJ databases">
        <title>Genomic Encyclopedia of Archaeal and Bacterial Type Strains, Phase II (KMG-II): from individual species to whole genera.</title>
        <authorList>
            <person name="Goeker M."/>
        </authorList>
    </citation>
    <scope>NUCLEOTIDE SEQUENCE [LARGE SCALE GENOMIC DNA]</scope>
    <source>
        <strain evidence="2 3">ATCC BAA-1854</strain>
    </source>
</reference>
<dbReference type="PANTHER" id="PTHR39336">
    <property type="entry name" value="PYRIDOXAMINE PHOSPHATE OXIDASE FAMILY PROTEIN (AFU_ORTHOLOGUE AFUA_6G11440)"/>
    <property type="match status" value="1"/>
</dbReference>
<keyword evidence="3" id="KW-1185">Reference proteome</keyword>
<evidence type="ECO:0000259" key="1">
    <source>
        <dbReference type="Pfam" id="PF01243"/>
    </source>
</evidence>
<dbReference type="SUPFAM" id="SSF50475">
    <property type="entry name" value="FMN-binding split barrel"/>
    <property type="match status" value="1"/>
</dbReference>
<proteinExistence type="predicted"/>
<feature type="domain" description="Pyridoxamine 5'-phosphate oxidase N-terminal" evidence="1">
    <location>
        <begin position="34"/>
        <end position="158"/>
    </location>
</feature>
<dbReference type="InterPro" id="IPR012349">
    <property type="entry name" value="Split_barrel_FMN-bd"/>
</dbReference>
<evidence type="ECO:0000313" key="2">
    <source>
        <dbReference type="EMBL" id="TWI98822.1"/>
    </source>
</evidence>
<dbReference type="Pfam" id="PF01243">
    <property type="entry name" value="PNPOx_N"/>
    <property type="match status" value="1"/>
</dbReference>
<name>A0A562TYY0_9SPHI</name>
<dbReference type="InterPro" id="IPR011576">
    <property type="entry name" value="Pyridox_Oxase_N"/>
</dbReference>
<comment type="caution">
    <text evidence="2">The sequence shown here is derived from an EMBL/GenBank/DDBJ whole genome shotgun (WGS) entry which is preliminary data.</text>
</comment>
<dbReference type="AlphaFoldDB" id="A0A562TYY0"/>
<gene>
    <name evidence="2" type="ORF">JN11_03010</name>
</gene>